<dbReference type="PANTHER" id="PTHR30352">
    <property type="entry name" value="PYRUVATE FORMATE-LYASE-ACTIVATING ENZYME"/>
    <property type="match status" value="1"/>
</dbReference>
<keyword evidence="3" id="KW-0949">S-adenosyl-L-methionine</keyword>
<accession>A0A2X0VN71</accession>
<dbReference type="PANTHER" id="PTHR30352:SF13">
    <property type="entry name" value="GLYCYL-RADICAL ENZYME ACTIVATING ENZYME YJJW-RELATED"/>
    <property type="match status" value="1"/>
</dbReference>
<dbReference type="EMBL" id="UAPR01000002">
    <property type="protein sequence ID" value="SPT55372.1"/>
    <property type="molecule type" value="Genomic_DNA"/>
</dbReference>
<evidence type="ECO:0000256" key="2">
    <source>
        <dbReference type="ARBA" id="ARBA00022485"/>
    </source>
</evidence>
<dbReference type="SUPFAM" id="SSF102114">
    <property type="entry name" value="Radical SAM enzymes"/>
    <property type="match status" value="1"/>
</dbReference>
<dbReference type="STRING" id="1660.APY09_02035"/>
<dbReference type="GO" id="GO:0003824">
    <property type="term" value="F:catalytic activity"/>
    <property type="evidence" value="ECO:0007669"/>
    <property type="project" value="InterPro"/>
</dbReference>
<reference evidence="8 9" key="1">
    <citation type="submission" date="2018-06" db="EMBL/GenBank/DDBJ databases">
        <authorList>
            <consortium name="Pathogen Informatics"/>
            <person name="Doyle S."/>
        </authorList>
    </citation>
    <scope>NUCLEOTIDE SEQUENCE [LARGE SCALE GENOMIC DNA]</scope>
    <source>
        <strain evidence="8 9">NCTC9935</strain>
    </source>
</reference>
<dbReference type="AlphaFoldDB" id="A0A2X0VN71"/>
<keyword evidence="9" id="KW-1185">Reference proteome</keyword>
<name>A0A2X0VN71_9ACTO</name>
<keyword evidence="6" id="KW-0411">Iron-sulfur</keyword>
<dbReference type="Pfam" id="PF04055">
    <property type="entry name" value="Radical_SAM"/>
    <property type="match status" value="1"/>
</dbReference>
<dbReference type="PROSITE" id="PS51918">
    <property type="entry name" value="RADICAL_SAM"/>
    <property type="match status" value="1"/>
</dbReference>
<evidence type="ECO:0000256" key="6">
    <source>
        <dbReference type="ARBA" id="ARBA00023014"/>
    </source>
</evidence>
<dbReference type="InterPro" id="IPR012840">
    <property type="entry name" value="NrdG2"/>
</dbReference>
<dbReference type="Gene3D" id="3.20.20.70">
    <property type="entry name" value="Aldolase class I"/>
    <property type="match status" value="1"/>
</dbReference>
<dbReference type="NCBIfam" id="TIGR02495">
    <property type="entry name" value="NrdG2"/>
    <property type="match status" value="1"/>
</dbReference>
<protein>
    <submittedName>
        <fullName evidence="8">Anaerobic ribonucleoside-triphosphate reductase activating protein</fullName>
    </submittedName>
</protein>
<evidence type="ECO:0000256" key="1">
    <source>
        <dbReference type="ARBA" id="ARBA00001966"/>
    </source>
</evidence>
<dbReference type="GO" id="GO:0046872">
    <property type="term" value="F:metal ion binding"/>
    <property type="evidence" value="ECO:0007669"/>
    <property type="project" value="UniProtKB-KW"/>
</dbReference>
<comment type="cofactor">
    <cofactor evidence="1">
        <name>[4Fe-4S] cluster</name>
        <dbReference type="ChEBI" id="CHEBI:49883"/>
    </cofactor>
</comment>
<gene>
    <name evidence="8" type="ORF">NCTC9935_00871</name>
</gene>
<evidence type="ECO:0000313" key="8">
    <source>
        <dbReference type="EMBL" id="SPT55372.1"/>
    </source>
</evidence>
<dbReference type="CDD" id="cd01335">
    <property type="entry name" value="Radical_SAM"/>
    <property type="match status" value="1"/>
</dbReference>
<evidence type="ECO:0000313" key="9">
    <source>
        <dbReference type="Proteomes" id="UP000250192"/>
    </source>
</evidence>
<keyword evidence="2" id="KW-0004">4Fe-4S</keyword>
<dbReference type="SFLD" id="SFLDG01094">
    <property type="entry name" value="Uncharacterised_Radical_SAM_Su"/>
    <property type="match status" value="1"/>
</dbReference>
<dbReference type="Proteomes" id="UP000250192">
    <property type="component" value="Unassembled WGS sequence"/>
</dbReference>
<proteinExistence type="predicted"/>
<feature type="domain" description="Radical SAM core" evidence="7">
    <location>
        <begin position="66"/>
        <end position="283"/>
    </location>
</feature>
<dbReference type="InterPro" id="IPR034457">
    <property type="entry name" value="Organic_radical-activating"/>
</dbReference>
<dbReference type="InterPro" id="IPR058240">
    <property type="entry name" value="rSAM_sf"/>
</dbReference>
<evidence type="ECO:0000256" key="3">
    <source>
        <dbReference type="ARBA" id="ARBA00022691"/>
    </source>
</evidence>
<dbReference type="SFLD" id="SFLDS00029">
    <property type="entry name" value="Radical_SAM"/>
    <property type="match status" value="1"/>
</dbReference>
<dbReference type="GO" id="GO:0051539">
    <property type="term" value="F:4 iron, 4 sulfur cluster binding"/>
    <property type="evidence" value="ECO:0007669"/>
    <property type="project" value="UniProtKB-KW"/>
</dbReference>
<dbReference type="InterPro" id="IPR007197">
    <property type="entry name" value="rSAM"/>
</dbReference>
<evidence type="ECO:0000259" key="7">
    <source>
        <dbReference type="PROSITE" id="PS51918"/>
    </source>
</evidence>
<organism evidence="8 9">
    <name type="scientific">Schaalia odontolytica</name>
    <dbReference type="NCBI Taxonomy" id="1660"/>
    <lineage>
        <taxon>Bacteria</taxon>
        <taxon>Bacillati</taxon>
        <taxon>Actinomycetota</taxon>
        <taxon>Actinomycetes</taxon>
        <taxon>Actinomycetales</taxon>
        <taxon>Actinomycetaceae</taxon>
        <taxon>Schaalia</taxon>
    </lineage>
</organism>
<evidence type="ECO:0000256" key="5">
    <source>
        <dbReference type="ARBA" id="ARBA00023004"/>
    </source>
</evidence>
<dbReference type="InterPro" id="IPR013785">
    <property type="entry name" value="Aldolase_TIM"/>
</dbReference>
<keyword evidence="5" id="KW-0408">Iron</keyword>
<keyword evidence="4" id="KW-0479">Metal-binding</keyword>
<evidence type="ECO:0000256" key="4">
    <source>
        <dbReference type="ARBA" id="ARBA00022723"/>
    </source>
</evidence>
<sequence>MSSSARSLPCVVADVSGRSHCDEAGASWEGTSALGVPGLVPGRTVREWTPEDLQIAGLVPMSSVDWPGKFAASLFLQGCPWACPYCHNSAIIDPRIPGVVAWSALEELLARRCGLLDGVVFSGGEATRQVALGVAMARVRELGFGVGLHTAGPYPRRLVDLLGQGLVDWVGIDVKATPQNYEAVAARPGAGERAWESLGVVLAHPEVDHEVRLTVYPDGPGDGFEVATRAREMGVRSFALQQARDLGAPVGFSATRPGWDDQVRSLARDIETLDFDRFVFRGAS</sequence>